<dbReference type="PANTHER" id="PTHR43827:SF3">
    <property type="entry name" value="NADP-DEPENDENT OXIDOREDUCTASE DOMAIN-CONTAINING PROTEIN"/>
    <property type="match status" value="1"/>
</dbReference>
<evidence type="ECO:0000256" key="3">
    <source>
        <dbReference type="ARBA" id="ARBA00023002"/>
    </source>
</evidence>
<comment type="caution">
    <text evidence="5">The sequence shown here is derived from an EMBL/GenBank/DDBJ whole genome shotgun (WGS) entry which is preliminary data.</text>
</comment>
<evidence type="ECO:0000256" key="1">
    <source>
        <dbReference type="ARBA" id="ARBA00007905"/>
    </source>
</evidence>
<sequence length="101" mass="11434">MSWPILSPKNGKLILVMIQIIELLQTALEKGFIYIDAANSYEAEREVAIAIKESGIPRDKLFITTKVLEGWKDVPVALDGGFKRLQVDYVDMYESLIYDPS</sequence>
<dbReference type="Gene3D" id="3.20.20.100">
    <property type="entry name" value="NADP-dependent oxidoreductase domain"/>
    <property type="match status" value="1"/>
</dbReference>
<dbReference type="InterPro" id="IPR036812">
    <property type="entry name" value="NAD(P)_OxRdtase_dom_sf"/>
</dbReference>
<evidence type="ECO:0000256" key="2">
    <source>
        <dbReference type="ARBA" id="ARBA00022857"/>
    </source>
</evidence>
<gene>
    <name evidence="5" type="ORF">PCG10_003092</name>
</gene>
<reference evidence="5" key="1">
    <citation type="submission" date="2020-02" db="EMBL/GenBank/DDBJ databases">
        <authorList>
            <person name="Lichtner F.J."/>
        </authorList>
    </citation>
    <scope>NUCLEOTIDE SEQUENCE</scope>
    <source>
        <strain evidence="5">G10</strain>
    </source>
</reference>
<name>A0A9P5GRI6_PENCR</name>
<organism evidence="5 6">
    <name type="scientific">Penicillium crustosum</name>
    <name type="common">Blue mold fungus</name>
    <dbReference type="NCBI Taxonomy" id="36656"/>
    <lineage>
        <taxon>Eukaryota</taxon>
        <taxon>Fungi</taxon>
        <taxon>Dikarya</taxon>
        <taxon>Ascomycota</taxon>
        <taxon>Pezizomycotina</taxon>
        <taxon>Eurotiomycetes</taxon>
        <taxon>Eurotiomycetidae</taxon>
        <taxon>Eurotiales</taxon>
        <taxon>Aspergillaceae</taxon>
        <taxon>Penicillium</taxon>
    </lineage>
</organism>
<evidence type="ECO:0000313" key="6">
    <source>
        <dbReference type="Proteomes" id="UP000701341"/>
    </source>
</evidence>
<protein>
    <recommendedName>
        <fullName evidence="4">NADP-dependent oxidoreductase domain-containing protein</fullName>
    </recommendedName>
</protein>
<keyword evidence="6" id="KW-1185">Reference proteome</keyword>
<dbReference type="InterPro" id="IPR020471">
    <property type="entry name" value="AKR"/>
</dbReference>
<dbReference type="InterPro" id="IPR023210">
    <property type="entry name" value="NADP_OxRdtase_dom"/>
</dbReference>
<dbReference type="AlphaFoldDB" id="A0A9P5GRI6"/>
<accession>A0A9P5GRI6</accession>
<keyword evidence="2" id="KW-0521">NADP</keyword>
<evidence type="ECO:0000313" key="5">
    <source>
        <dbReference type="EMBL" id="KAF7527265.1"/>
    </source>
</evidence>
<dbReference type="Proteomes" id="UP000701341">
    <property type="component" value="Unassembled WGS sequence"/>
</dbReference>
<dbReference type="GO" id="GO:0016616">
    <property type="term" value="F:oxidoreductase activity, acting on the CH-OH group of donors, NAD or NADP as acceptor"/>
    <property type="evidence" value="ECO:0007669"/>
    <property type="project" value="UniProtKB-ARBA"/>
</dbReference>
<dbReference type="SUPFAM" id="SSF51430">
    <property type="entry name" value="NAD(P)-linked oxidoreductase"/>
    <property type="match status" value="1"/>
</dbReference>
<keyword evidence="3" id="KW-0560">Oxidoreductase</keyword>
<proteinExistence type="inferred from homology"/>
<dbReference type="PANTHER" id="PTHR43827">
    <property type="entry name" value="2,5-DIKETO-D-GLUCONIC ACID REDUCTASE"/>
    <property type="match status" value="1"/>
</dbReference>
<dbReference type="Pfam" id="PF00248">
    <property type="entry name" value="Aldo_ket_red"/>
    <property type="match status" value="1"/>
</dbReference>
<evidence type="ECO:0000259" key="4">
    <source>
        <dbReference type="Pfam" id="PF00248"/>
    </source>
</evidence>
<dbReference type="EMBL" id="JAAOZQ010000017">
    <property type="protein sequence ID" value="KAF7527265.1"/>
    <property type="molecule type" value="Genomic_DNA"/>
</dbReference>
<feature type="domain" description="NADP-dependent oxidoreductase" evidence="4">
    <location>
        <begin position="21"/>
        <end position="95"/>
    </location>
</feature>
<comment type="similarity">
    <text evidence="1">Belongs to the aldo/keto reductase family.</text>
</comment>